<evidence type="ECO:0000313" key="1">
    <source>
        <dbReference type="EMBL" id="KAJ4447584.1"/>
    </source>
</evidence>
<reference evidence="1 2" key="1">
    <citation type="journal article" date="2022" name="Allergy">
        <title>Genome assembly and annotation of Periplaneta americana reveal a comprehensive cockroach allergen profile.</title>
        <authorList>
            <person name="Wang L."/>
            <person name="Xiong Q."/>
            <person name="Saelim N."/>
            <person name="Wang L."/>
            <person name="Nong W."/>
            <person name="Wan A.T."/>
            <person name="Shi M."/>
            <person name="Liu X."/>
            <person name="Cao Q."/>
            <person name="Hui J.H.L."/>
            <person name="Sookrung N."/>
            <person name="Leung T.F."/>
            <person name="Tungtrongchitr A."/>
            <person name="Tsui S.K.W."/>
        </authorList>
    </citation>
    <scope>NUCLEOTIDE SEQUENCE [LARGE SCALE GENOMIC DNA]</scope>
    <source>
        <strain evidence="1">PWHHKU_190912</strain>
    </source>
</reference>
<sequence>MDITVRLRHHRRLRNRLFGSGLTVRVIRPSSSRILDIVQDLKRTYHPLPLIQDRIYSHSSLTVIVNSTFQKYVRVFRDQRAFNIESFSHRDIKIVGRSIWRSSNEKTQVYAWHKRFSGGRDSIKDDVRSGRPTTATNEAIAQRVRNVVRTTDVKP</sequence>
<accession>A0ABQ8TM26</accession>
<dbReference type="EMBL" id="JAJSOF020000005">
    <property type="protein sequence ID" value="KAJ4447584.1"/>
    <property type="molecule type" value="Genomic_DNA"/>
</dbReference>
<organism evidence="1 2">
    <name type="scientific">Periplaneta americana</name>
    <name type="common">American cockroach</name>
    <name type="synonym">Blatta americana</name>
    <dbReference type="NCBI Taxonomy" id="6978"/>
    <lineage>
        <taxon>Eukaryota</taxon>
        <taxon>Metazoa</taxon>
        <taxon>Ecdysozoa</taxon>
        <taxon>Arthropoda</taxon>
        <taxon>Hexapoda</taxon>
        <taxon>Insecta</taxon>
        <taxon>Pterygota</taxon>
        <taxon>Neoptera</taxon>
        <taxon>Polyneoptera</taxon>
        <taxon>Dictyoptera</taxon>
        <taxon>Blattodea</taxon>
        <taxon>Blattoidea</taxon>
        <taxon>Blattidae</taxon>
        <taxon>Blattinae</taxon>
        <taxon>Periplaneta</taxon>
    </lineage>
</organism>
<name>A0ABQ8TM26_PERAM</name>
<comment type="caution">
    <text evidence="1">The sequence shown here is derived from an EMBL/GenBank/DDBJ whole genome shotgun (WGS) entry which is preliminary data.</text>
</comment>
<proteinExistence type="predicted"/>
<protein>
    <submittedName>
        <fullName evidence="1">Uncharacterized protein</fullName>
    </submittedName>
</protein>
<gene>
    <name evidence="1" type="ORF">ANN_09591</name>
</gene>
<keyword evidence="2" id="KW-1185">Reference proteome</keyword>
<evidence type="ECO:0000313" key="2">
    <source>
        <dbReference type="Proteomes" id="UP001148838"/>
    </source>
</evidence>
<dbReference type="Proteomes" id="UP001148838">
    <property type="component" value="Unassembled WGS sequence"/>
</dbReference>